<keyword evidence="6 11" id="KW-0798">TonB box</keyword>
<dbReference type="Pfam" id="PF00593">
    <property type="entry name" value="TonB_dep_Rec_b-barrel"/>
    <property type="match status" value="1"/>
</dbReference>
<name>A0A2U2BIU7_ALCFA</name>
<evidence type="ECO:0000313" key="15">
    <source>
        <dbReference type="EMBL" id="PWE13944.1"/>
    </source>
</evidence>
<comment type="subcellular location">
    <subcellularLocation>
        <location evidence="1 10">Cell outer membrane</location>
        <topology evidence="1 10">Multi-pass membrane protein</topology>
    </subcellularLocation>
</comment>
<dbReference type="Pfam" id="PF07715">
    <property type="entry name" value="Plug"/>
    <property type="match status" value="1"/>
</dbReference>
<reference evidence="15 16" key="2">
    <citation type="submission" date="2018-05" db="EMBL/GenBank/DDBJ databases">
        <authorList>
            <person name="Lanie J.A."/>
            <person name="Ng W.-L."/>
            <person name="Kazmierczak K.M."/>
            <person name="Andrzejewski T.M."/>
            <person name="Davidsen T.M."/>
            <person name="Wayne K.J."/>
            <person name="Tettelin H."/>
            <person name="Glass J.I."/>
            <person name="Rusch D."/>
            <person name="Podicherti R."/>
            <person name="Tsui H.-C.T."/>
            <person name="Winkler M.E."/>
        </authorList>
    </citation>
    <scope>NUCLEOTIDE SEQUENCE [LARGE SCALE GENOMIC DNA]</scope>
    <source>
        <strain evidence="15 16">YBY</strain>
    </source>
</reference>
<dbReference type="GO" id="GO:0015344">
    <property type="term" value="F:siderophore uptake transmembrane transporter activity"/>
    <property type="evidence" value="ECO:0007669"/>
    <property type="project" value="TreeGrafter"/>
</dbReference>
<evidence type="ECO:0000256" key="6">
    <source>
        <dbReference type="ARBA" id="ARBA00023077"/>
    </source>
</evidence>
<organism evidence="15 16">
    <name type="scientific">Alcaligenes faecalis</name>
    <dbReference type="NCBI Taxonomy" id="511"/>
    <lineage>
        <taxon>Bacteria</taxon>
        <taxon>Pseudomonadati</taxon>
        <taxon>Pseudomonadota</taxon>
        <taxon>Betaproteobacteria</taxon>
        <taxon>Burkholderiales</taxon>
        <taxon>Alcaligenaceae</taxon>
        <taxon>Alcaligenes</taxon>
    </lineage>
</organism>
<dbReference type="InterPro" id="IPR036942">
    <property type="entry name" value="Beta-barrel_TonB_sf"/>
</dbReference>
<evidence type="ECO:0000256" key="10">
    <source>
        <dbReference type="PROSITE-ProRule" id="PRU01360"/>
    </source>
</evidence>
<dbReference type="EMBL" id="QEXO01000003">
    <property type="protein sequence ID" value="PWE13944.1"/>
    <property type="molecule type" value="Genomic_DNA"/>
</dbReference>
<evidence type="ECO:0000259" key="14">
    <source>
        <dbReference type="Pfam" id="PF07715"/>
    </source>
</evidence>
<dbReference type="PANTHER" id="PTHR30069">
    <property type="entry name" value="TONB-DEPENDENT OUTER MEMBRANE RECEPTOR"/>
    <property type="match status" value="1"/>
</dbReference>
<dbReference type="PROSITE" id="PS52016">
    <property type="entry name" value="TONB_DEPENDENT_REC_3"/>
    <property type="match status" value="1"/>
</dbReference>
<evidence type="ECO:0000256" key="11">
    <source>
        <dbReference type="RuleBase" id="RU003357"/>
    </source>
</evidence>
<evidence type="ECO:0000256" key="12">
    <source>
        <dbReference type="SAM" id="SignalP"/>
    </source>
</evidence>
<dbReference type="InterPro" id="IPR000531">
    <property type="entry name" value="Beta-barrel_TonB"/>
</dbReference>
<evidence type="ECO:0000259" key="13">
    <source>
        <dbReference type="Pfam" id="PF00593"/>
    </source>
</evidence>
<dbReference type="Gene3D" id="2.40.170.20">
    <property type="entry name" value="TonB-dependent receptor, beta-barrel domain"/>
    <property type="match status" value="1"/>
</dbReference>
<keyword evidence="4 10" id="KW-1134">Transmembrane beta strand</keyword>
<keyword evidence="5 10" id="KW-0812">Transmembrane</keyword>
<feature type="domain" description="TonB-dependent receptor-like beta-barrel" evidence="13">
    <location>
        <begin position="232"/>
        <end position="664"/>
    </location>
</feature>
<reference evidence="15 16" key="1">
    <citation type="submission" date="2018-05" db="EMBL/GenBank/DDBJ databases">
        <title>Genome Sequence of an Efficient Indole-Degrading Bacterium, Alcaligenes sp.YBY.</title>
        <authorList>
            <person name="Yang B."/>
        </authorList>
    </citation>
    <scope>NUCLEOTIDE SEQUENCE [LARGE SCALE GENOMIC DNA]</scope>
    <source>
        <strain evidence="15 16">YBY</strain>
    </source>
</reference>
<gene>
    <name evidence="15" type="ORF">DF183_12340</name>
</gene>
<comment type="caution">
    <text evidence="15">The sequence shown here is derived from an EMBL/GenBank/DDBJ whole genome shotgun (WGS) entry which is preliminary data.</text>
</comment>
<sequence length="702" mass="77697">MSHVPVLRRLTVSLALGGLWSGAAWADPSTSTLSPIVIKAPVGQSVLQADLRQERARLDAVPGGTNLIQPQEEVRLVTLRDALDYQPGLVVQDFFGGIDQPRLNIRGSGIQSNPVNRGVLLLQDGLPLNEADGSFVIGFLEPRNSSLISVRRGANALSASATTLGGELDFRSMNGTQGDAISVEGGSFGRLGLYAAKGFQTDEFDGRLAISHDKADGYRHHSDSERTNVQGNIGFKRGQFENRTYLSYVDLKFDIPNVVPRERLYSDPRSVMGDYGTPQDMAANVYNRDPNRKATQFRLANRSYWGTEDFNQTVGLYWQTVDDTFTNPQVSSPTKGNTYGAQWQLAGREGSLDYRLALDWARSDMDRELYAVNPANGSRALFFGDYRLRAENRNALLGLSWKVAPQWTVVGDVKYSQAIRDARNRLGGDTLNQKWSYASPKLGVVWQPSEDLRVFANVSRSHEAPTYWEIISAEVPQPMNVRSAVTGLTELNVQKATTFELGGAGRLGRGESAVDWSLAVYRSNVKDELMAVSDATGASSVTFNYGDRTRHQGVEAGLSGSLPAPAAGRWDYRLSYTYSDFRFRGGEYEGNRIAGVPKHLLGAELMYRRGGWRFGPNVRWLASDTPTNHQNVEGTHQNAYAIWGFKVAYQHDKHWSAYLMADNIFDKTYASSYVIRRSASEAMPTYLAGNGRSFFGGVKYNF</sequence>
<keyword evidence="8 15" id="KW-0675">Receptor</keyword>
<dbReference type="STRING" id="511.UZ73_12590"/>
<feature type="domain" description="TonB-dependent receptor plug" evidence="14">
    <location>
        <begin position="76"/>
        <end position="166"/>
    </location>
</feature>
<protein>
    <submittedName>
        <fullName evidence="15">TonB-dependent receptor</fullName>
    </submittedName>
</protein>
<comment type="similarity">
    <text evidence="2 10 11">Belongs to the TonB-dependent receptor family.</text>
</comment>
<keyword evidence="9 10" id="KW-0998">Cell outer membrane</keyword>
<dbReference type="AlphaFoldDB" id="A0A2U2BIU7"/>
<dbReference type="SUPFAM" id="SSF56935">
    <property type="entry name" value="Porins"/>
    <property type="match status" value="1"/>
</dbReference>
<dbReference type="InterPro" id="IPR037066">
    <property type="entry name" value="Plug_dom_sf"/>
</dbReference>
<dbReference type="GO" id="GO:0009279">
    <property type="term" value="C:cell outer membrane"/>
    <property type="evidence" value="ECO:0007669"/>
    <property type="project" value="UniProtKB-SubCell"/>
</dbReference>
<keyword evidence="7 10" id="KW-0472">Membrane</keyword>
<evidence type="ECO:0000313" key="16">
    <source>
        <dbReference type="Proteomes" id="UP000245216"/>
    </source>
</evidence>
<feature type="signal peptide" evidence="12">
    <location>
        <begin position="1"/>
        <end position="26"/>
    </location>
</feature>
<evidence type="ECO:0000256" key="8">
    <source>
        <dbReference type="ARBA" id="ARBA00023170"/>
    </source>
</evidence>
<evidence type="ECO:0000256" key="9">
    <source>
        <dbReference type="ARBA" id="ARBA00023237"/>
    </source>
</evidence>
<keyword evidence="3 10" id="KW-0813">Transport</keyword>
<evidence type="ECO:0000256" key="1">
    <source>
        <dbReference type="ARBA" id="ARBA00004571"/>
    </source>
</evidence>
<dbReference type="Proteomes" id="UP000245216">
    <property type="component" value="Unassembled WGS sequence"/>
</dbReference>
<proteinExistence type="inferred from homology"/>
<dbReference type="RefSeq" id="WP_109089214.1">
    <property type="nucleotide sequence ID" value="NZ_QEXO01000003.1"/>
</dbReference>
<evidence type="ECO:0000256" key="2">
    <source>
        <dbReference type="ARBA" id="ARBA00009810"/>
    </source>
</evidence>
<evidence type="ECO:0000256" key="4">
    <source>
        <dbReference type="ARBA" id="ARBA00022452"/>
    </source>
</evidence>
<evidence type="ECO:0000256" key="7">
    <source>
        <dbReference type="ARBA" id="ARBA00023136"/>
    </source>
</evidence>
<dbReference type="GO" id="GO:0044718">
    <property type="term" value="P:siderophore transmembrane transport"/>
    <property type="evidence" value="ECO:0007669"/>
    <property type="project" value="TreeGrafter"/>
</dbReference>
<evidence type="ECO:0000256" key="5">
    <source>
        <dbReference type="ARBA" id="ARBA00022692"/>
    </source>
</evidence>
<keyword evidence="12" id="KW-0732">Signal</keyword>
<accession>A0A2U2BIU7</accession>
<dbReference type="InterPro" id="IPR039426">
    <property type="entry name" value="TonB-dep_rcpt-like"/>
</dbReference>
<dbReference type="Gene3D" id="2.170.130.10">
    <property type="entry name" value="TonB-dependent receptor, plug domain"/>
    <property type="match status" value="1"/>
</dbReference>
<evidence type="ECO:0000256" key="3">
    <source>
        <dbReference type="ARBA" id="ARBA00022448"/>
    </source>
</evidence>
<dbReference type="InterPro" id="IPR012910">
    <property type="entry name" value="Plug_dom"/>
</dbReference>
<feature type="chain" id="PRO_5015601052" evidence="12">
    <location>
        <begin position="27"/>
        <end position="702"/>
    </location>
</feature>
<dbReference type="PANTHER" id="PTHR30069:SF28">
    <property type="entry name" value="TONB-DEPENDENT RECEPTOR YNCD-RELATED"/>
    <property type="match status" value="1"/>
</dbReference>